<protein>
    <submittedName>
        <fullName evidence="1">Uncharacterized protein</fullName>
    </submittedName>
</protein>
<dbReference type="Gene3D" id="1.10.3210.10">
    <property type="entry name" value="Hypothetical protein af1432"/>
    <property type="match status" value="1"/>
</dbReference>
<reference evidence="1" key="1">
    <citation type="submission" date="2022-03" db="EMBL/GenBank/DDBJ databases">
        <authorList>
            <person name="Martin C."/>
        </authorList>
    </citation>
    <scope>NUCLEOTIDE SEQUENCE</scope>
</reference>
<dbReference type="AlphaFoldDB" id="A0A8J1UTI6"/>
<organism evidence="1 2">
    <name type="scientific">Owenia fusiformis</name>
    <name type="common">Polychaete worm</name>
    <dbReference type="NCBI Taxonomy" id="6347"/>
    <lineage>
        <taxon>Eukaryota</taxon>
        <taxon>Metazoa</taxon>
        <taxon>Spiralia</taxon>
        <taxon>Lophotrochozoa</taxon>
        <taxon>Annelida</taxon>
        <taxon>Polychaeta</taxon>
        <taxon>Sedentaria</taxon>
        <taxon>Canalipalpata</taxon>
        <taxon>Sabellida</taxon>
        <taxon>Oweniida</taxon>
        <taxon>Oweniidae</taxon>
        <taxon>Owenia</taxon>
    </lineage>
</organism>
<dbReference type="SUPFAM" id="SSF109604">
    <property type="entry name" value="HD-domain/PDEase-like"/>
    <property type="match status" value="1"/>
</dbReference>
<dbReference type="Proteomes" id="UP000749559">
    <property type="component" value="Unassembled WGS sequence"/>
</dbReference>
<proteinExistence type="predicted"/>
<keyword evidence="2" id="KW-1185">Reference proteome</keyword>
<sequence length="354" mass="40441">MAILTTTRLPNYAKAFAVCIVLIMCLMFVYFRGLLAEQESKVKTRDQQFEQENIKVKSVDKEVWLPQTTLELLGKLTHLKDVYNYTDADVKHITETLKFAVDEMSGFMRKSGRPYFQHCVGMAGCLLDIGAPLNHALSGLLHSIYVFGAQAQAVTNADDVCVLRKKVIEVVGLETEYYVWGYTVYPRGNLDDSAVQIAREALDKGLYETTKMGPKLKDAVLGHFCNELDEFHQLDQVYSGNRKRSPAFRENATHILNKLGYPDLADKLLTLYSKQDQIDIPNTETDKQHTKTVREFSQHLHQAFGSDPKYGARPRKFHRILNFDKVAVHEVMENFDKHYAEVENLCPDIPLYKP</sequence>
<name>A0A8J1UTI6_OWEFU</name>
<dbReference type="EMBL" id="CAIIXF020000003">
    <property type="protein sequence ID" value="CAH1779001.1"/>
    <property type="molecule type" value="Genomic_DNA"/>
</dbReference>
<evidence type="ECO:0000313" key="1">
    <source>
        <dbReference type="EMBL" id="CAH1779001.1"/>
    </source>
</evidence>
<accession>A0A8J1UTI6</accession>
<comment type="caution">
    <text evidence="1">The sequence shown here is derived from an EMBL/GenBank/DDBJ whole genome shotgun (WGS) entry which is preliminary data.</text>
</comment>
<evidence type="ECO:0000313" key="2">
    <source>
        <dbReference type="Proteomes" id="UP000749559"/>
    </source>
</evidence>
<gene>
    <name evidence="1" type="ORF">OFUS_LOCUS5852</name>
</gene>